<dbReference type="InterPro" id="IPR050795">
    <property type="entry name" value="Asn_Synthetase"/>
</dbReference>
<dbReference type="GO" id="GO:0006529">
    <property type="term" value="P:asparagine biosynthetic process"/>
    <property type="evidence" value="ECO:0007669"/>
    <property type="project" value="InterPro"/>
</dbReference>
<keyword evidence="2" id="KW-0067">ATP-binding</keyword>
<dbReference type="OrthoDB" id="1634984at2759"/>
<accession>A0A834W660</accession>
<proteinExistence type="predicted"/>
<dbReference type="SUPFAM" id="SSF52402">
    <property type="entry name" value="Adenine nucleotide alpha hydrolases-like"/>
    <property type="match status" value="1"/>
</dbReference>
<evidence type="ECO:0000313" key="4">
    <source>
        <dbReference type="EMBL" id="KAF7807291.1"/>
    </source>
</evidence>
<feature type="domain" description="Asparagine synthetase" evidence="3">
    <location>
        <begin position="28"/>
        <end position="77"/>
    </location>
</feature>
<evidence type="ECO:0000256" key="2">
    <source>
        <dbReference type="ARBA" id="ARBA00022840"/>
    </source>
</evidence>
<dbReference type="GO" id="GO:0005524">
    <property type="term" value="F:ATP binding"/>
    <property type="evidence" value="ECO:0007669"/>
    <property type="project" value="UniProtKB-KW"/>
</dbReference>
<comment type="caution">
    <text evidence="4">The sequence shown here is derived from an EMBL/GenBank/DDBJ whole genome shotgun (WGS) entry which is preliminary data.</text>
</comment>
<dbReference type="Proteomes" id="UP000634136">
    <property type="component" value="Unassembled WGS sequence"/>
</dbReference>
<keyword evidence="1" id="KW-0547">Nucleotide-binding</keyword>
<dbReference type="PANTHER" id="PTHR11772:SF48">
    <property type="entry name" value="ASPARAGINE SYNTHETASE [GLUTAMINE-HYDROLYZING] 1"/>
    <property type="match status" value="1"/>
</dbReference>
<dbReference type="InterPro" id="IPR001962">
    <property type="entry name" value="Asn_synthase"/>
</dbReference>
<evidence type="ECO:0000259" key="3">
    <source>
        <dbReference type="Pfam" id="PF00733"/>
    </source>
</evidence>
<dbReference type="Pfam" id="PF00733">
    <property type="entry name" value="Asn_synthase"/>
    <property type="match status" value="1"/>
</dbReference>
<dbReference type="AlphaFoldDB" id="A0A834W660"/>
<protein>
    <submittedName>
        <fullName evidence="4">Asparagine synthetase [glutamine-hydrolyzing]</fullName>
    </submittedName>
</protein>
<dbReference type="InterPro" id="IPR014729">
    <property type="entry name" value="Rossmann-like_a/b/a_fold"/>
</dbReference>
<evidence type="ECO:0000256" key="1">
    <source>
        <dbReference type="ARBA" id="ARBA00022741"/>
    </source>
</evidence>
<dbReference type="Gene3D" id="3.40.50.620">
    <property type="entry name" value="HUPs"/>
    <property type="match status" value="1"/>
</dbReference>
<name>A0A834W660_9FABA</name>
<evidence type="ECO:0000313" key="5">
    <source>
        <dbReference type="Proteomes" id="UP000634136"/>
    </source>
</evidence>
<dbReference type="GO" id="GO:0005829">
    <property type="term" value="C:cytosol"/>
    <property type="evidence" value="ECO:0007669"/>
    <property type="project" value="TreeGrafter"/>
</dbReference>
<keyword evidence="5" id="KW-1185">Reference proteome</keyword>
<dbReference type="GO" id="GO:0004066">
    <property type="term" value="F:asparagine synthase (glutamine-hydrolyzing) activity"/>
    <property type="evidence" value="ECO:0007669"/>
    <property type="project" value="InterPro"/>
</dbReference>
<gene>
    <name evidence="4" type="ORF">G2W53_039452</name>
</gene>
<sequence>MSCIVMYLTISVPYSSQQIIAKEPWNSTGSPYLNAAKEVANYLGTVHHEFHCTVYDGIDAIEDVIYHIETYNVTTIRAKAHPCLAGQGRSNHWELRWLSLEKALMRSLEGIFTFIRLPGPN</sequence>
<dbReference type="EMBL" id="JAAIUW010000012">
    <property type="protein sequence ID" value="KAF7807291.1"/>
    <property type="molecule type" value="Genomic_DNA"/>
</dbReference>
<dbReference type="PANTHER" id="PTHR11772">
    <property type="entry name" value="ASPARAGINE SYNTHETASE"/>
    <property type="match status" value="1"/>
</dbReference>
<reference evidence="4" key="1">
    <citation type="submission" date="2020-09" db="EMBL/GenBank/DDBJ databases">
        <title>Genome-Enabled Discovery of Anthraquinone Biosynthesis in Senna tora.</title>
        <authorList>
            <person name="Kang S.-H."/>
            <person name="Pandey R.P."/>
            <person name="Lee C.-M."/>
            <person name="Sim J.-S."/>
            <person name="Jeong J.-T."/>
            <person name="Choi B.-S."/>
            <person name="Jung M."/>
            <person name="Ginzburg D."/>
            <person name="Zhao K."/>
            <person name="Won S.Y."/>
            <person name="Oh T.-J."/>
            <person name="Yu Y."/>
            <person name="Kim N.-H."/>
            <person name="Lee O.R."/>
            <person name="Lee T.-H."/>
            <person name="Bashyal P."/>
            <person name="Kim T.-S."/>
            <person name="Lee W.-H."/>
            <person name="Kawkins C."/>
            <person name="Kim C.-K."/>
            <person name="Kim J.S."/>
            <person name="Ahn B.O."/>
            <person name="Rhee S.Y."/>
            <person name="Sohng J.K."/>
        </authorList>
    </citation>
    <scope>NUCLEOTIDE SEQUENCE</scope>
    <source>
        <tissue evidence="4">Leaf</tissue>
    </source>
</reference>
<organism evidence="4 5">
    <name type="scientific">Senna tora</name>
    <dbReference type="NCBI Taxonomy" id="362788"/>
    <lineage>
        <taxon>Eukaryota</taxon>
        <taxon>Viridiplantae</taxon>
        <taxon>Streptophyta</taxon>
        <taxon>Embryophyta</taxon>
        <taxon>Tracheophyta</taxon>
        <taxon>Spermatophyta</taxon>
        <taxon>Magnoliopsida</taxon>
        <taxon>eudicotyledons</taxon>
        <taxon>Gunneridae</taxon>
        <taxon>Pentapetalae</taxon>
        <taxon>rosids</taxon>
        <taxon>fabids</taxon>
        <taxon>Fabales</taxon>
        <taxon>Fabaceae</taxon>
        <taxon>Caesalpinioideae</taxon>
        <taxon>Cassia clade</taxon>
        <taxon>Senna</taxon>
    </lineage>
</organism>